<dbReference type="InterPro" id="IPR013324">
    <property type="entry name" value="RNA_pol_sigma_r3/r4-like"/>
</dbReference>
<gene>
    <name evidence="6" type="ORF">HNR46_004192</name>
</gene>
<comment type="caution">
    <text evidence="6">The sequence shown here is derived from an EMBL/GenBank/DDBJ whole genome shotgun (WGS) entry which is preliminary data.</text>
</comment>
<dbReference type="InterPro" id="IPR007627">
    <property type="entry name" value="RNA_pol_sigma70_r2"/>
</dbReference>
<evidence type="ECO:0000256" key="4">
    <source>
        <dbReference type="ARBA" id="ARBA00023163"/>
    </source>
</evidence>
<protein>
    <submittedName>
        <fullName evidence="6">RNA polymerase sigma-70 factor (ECF subfamily)</fullName>
    </submittedName>
</protein>
<dbReference type="PANTHER" id="PTHR43133:SF51">
    <property type="entry name" value="RNA POLYMERASE SIGMA FACTOR"/>
    <property type="match status" value="1"/>
</dbReference>
<dbReference type="Proteomes" id="UP000557717">
    <property type="component" value="Unassembled WGS sequence"/>
</dbReference>
<dbReference type="SUPFAM" id="SSF88946">
    <property type="entry name" value="Sigma2 domain of RNA polymerase sigma factors"/>
    <property type="match status" value="1"/>
</dbReference>
<name>A0A840V6P1_9BACT</name>
<evidence type="ECO:0000259" key="5">
    <source>
        <dbReference type="Pfam" id="PF04542"/>
    </source>
</evidence>
<comment type="similarity">
    <text evidence="1">Belongs to the sigma-70 factor family. ECF subfamily.</text>
</comment>
<dbReference type="PANTHER" id="PTHR43133">
    <property type="entry name" value="RNA POLYMERASE ECF-TYPE SIGMA FACTO"/>
    <property type="match status" value="1"/>
</dbReference>
<evidence type="ECO:0000256" key="3">
    <source>
        <dbReference type="ARBA" id="ARBA00023082"/>
    </source>
</evidence>
<keyword evidence="2" id="KW-0805">Transcription regulation</keyword>
<dbReference type="GO" id="GO:0016987">
    <property type="term" value="F:sigma factor activity"/>
    <property type="evidence" value="ECO:0007669"/>
    <property type="project" value="UniProtKB-KW"/>
</dbReference>
<dbReference type="RefSeq" id="WP_184022429.1">
    <property type="nucleotide sequence ID" value="NZ_JACHFD010000046.1"/>
</dbReference>
<dbReference type="InterPro" id="IPR036388">
    <property type="entry name" value="WH-like_DNA-bd_sf"/>
</dbReference>
<dbReference type="SUPFAM" id="SSF88659">
    <property type="entry name" value="Sigma3 and sigma4 domains of RNA polymerase sigma factors"/>
    <property type="match status" value="1"/>
</dbReference>
<feature type="domain" description="RNA polymerase sigma-70 region 2" evidence="5">
    <location>
        <begin position="27"/>
        <end position="91"/>
    </location>
</feature>
<dbReference type="NCBIfam" id="TIGR02989">
    <property type="entry name" value="Sig-70_gvs1"/>
    <property type="match status" value="1"/>
</dbReference>
<dbReference type="Pfam" id="PF04542">
    <property type="entry name" value="Sigma70_r2"/>
    <property type="match status" value="1"/>
</dbReference>
<evidence type="ECO:0000256" key="1">
    <source>
        <dbReference type="ARBA" id="ARBA00010641"/>
    </source>
</evidence>
<dbReference type="Gene3D" id="1.10.1740.10">
    <property type="match status" value="1"/>
</dbReference>
<dbReference type="InterPro" id="IPR039425">
    <property type="entry name" value="RNA_pol_sigma-70-like"/>
</dbReference>
<accession>A0A840V6P1</accession>
<keyword evidence="4" id="KW-0804">Transcription</keyword>
<organism evidence="6 7">
    <name type="scientific">Haloferula luteola</name>
    <dbReference type="NCBI Taxonomy" id="595692"/>
    <lineage>
        <taxon>Bacteria</taxon>
        <taxon>Pseudomonadati</taxon>
        <taxon>Verrucomicrobiota</taxon>
        <taxon>Verrucomicrobiia</taxon>
        <taxon>Verrucomicrobiales</taxon>
        <taxon>Verrucomicrobiaceae</taxon>
        <taxon>Haloferula</taxon>
    </lineage>
</organism>
<keyword evidence="3" id="KW-0731">Sigma factor</keyword>
<dbReference type="NCBIfam" id="TIGR02937">
    <property type="entry name" value="sigma70-ECF"/>
    <property type="match status" value="1"/>
</dbReference>
<sequence>MQRIPVVDEVESSGEKRAADFVCELLQVQPELRSFIGHLLPAVDARADVLQEVNLVLWKKRDDFEPGTSFRNWAYTCARYVVMNSQKRARRDKRLVFGDELLERLAEEFEEADPRIEERLPALRRCLERVPEEDRTLLLERYAQHGAVKERADRSGRSAASLRAMLFRLRIALRRCIESELRTSPFSQ</sequence>
<dbReference type="AlphaFoldDB" id="A0A840V6P1"/>
<reference evidence="6 7" key="1">
    <citation type="submission" date="2020-08" db="EMBL/GenBank/DDBJ databases">
        <title>Genomic Encyclopedia of Type Strains, Phase IV (KMG-IV): sequencing the most valuable type-strain genomes for metagenomic binning, comparative biology and taxonomic classification.</title>
        <authorList>
            <person name="Goeker M."/>
        </authorList>
    </citation>
    <scope>NUCLEOTIDE SEQUENCE [LARGE SCALE GENOMIC DNA]</scope>
    <source>
        <strain evidence="6 7">YC6886</strain>
    </source>
</reference>
<dbReference type="GO" id="GO:0006352">
    <property type="term" value="P:DNA-templated transcription initiation"/>
    <property type="evidence" value="ECO:0007669"/>
    <property type="project" value="InterPro"/>
</dbReference>
<proteinExistence type="inferred from homology"/>
<dbReference type="InterPro" id="IPR013325">
    <property type="entry name" value="RNA_pol_sigma_r2"/>
</dbReference>
<dbReference type="Gene3D" id="1.10.10.10">
    <property type="entry name" value="Winged helix-like DNA-binding domain superfamily/Winged helix DNA-binding domain"/>
    <property type="match status" value="1"/>
</dbReference>
<evidence type="ECO:0000313" key="7">
    <source>
        <dbReference type="Proteomes" id="UP000557717"/>
    </source>
</evidence>
<dbReference type="InterPro" id="IPR014331">
    <property type="entry name" value="RNA_pol_sigma70_ECF_RHOBA"/>
</dbReference>
<evidence type="ECO:0000256" key="2">
    <source>
        <dbReference type="ARBA" id="ARBA00023015"/>
    </source>
</evidence>
<dbReference type="EMBL" id="JACHFD010000046">
    <property type="protein sequence ID" value="MBB5353927.1"/>
    <property type="molecule type" value="Genomic_DNA"/>
</dbReference>
<evidence type="ECO:0000313" key="6">
    <source>
        <dbReference type="EMBL" id="MBB5353927.1"/>
    </source>
</evidence>
<keyword evidence="7" id="KW-1185">Reference proteome</keyword>
<dbReference type="InterPro" id="IPR014284">
    <property type="entry name" value="RNA_pol_sigma-70_dom"/>
</dbReference>